<reference evidence="7 8" key="1">
    <citation type="submission" date="2018-08" db="EMBL/GenBank/DDBJ databases">
        <title>A genome reference for cultivated species of the human gut microbiota.</title>
        <authorList>
            <person name="Zou Y."/>
            <person name="Xue W."/>
            <person name="Luo G."/>
        </authorList>
    </citation>
    <scope>NUCLEOTIDE SEQUENCE [LARGE SCALE GENOMIC DNA]</scope>
    <source>
        <strain evidence="5 8">OM08-13BH</strain>
        <strain evidence="4 7">TM05-16</strain>
    </source>
</reference>
<feature type="domain" description="Glycosyl transferase family 1" evidence="1">
    <location>
        <begin position="209"/>
        <end position="360"/>
    </location>
</feature>
<evidence type="ECO:0000313" key="6">
    <source>
        <dbReference type="EMBL" id="TSE50309.1"/>
    </source>
</evidence>
<dbReference type="PANTHER" id="PTHR12526">
    <property type="entry name" value="GLYCOSYLTRANSFERASE"/>
    <property type="match status" value="1"/>
</dbReference>
<reference evidence="6 9" key="2">
    <citation type="journal article" date="2019" name="Nat. Commun.">
        <title>Gram positive-like bacteriocins with broad spectrum anti-Bacteroidales activity encoded on mobile elements of the human gut microbiota.</title>
        <authorList>
            <person name="Bechon N."/>
            <person name="Coyne M.J.Jr."/>
            <person name="Laclare-Mceneany V."/>
            <person name="Chatzidaki-Livanis M."/>
            <person name="Ghigo J.-M."/>
            <person name="Comstock L.E."/>
        </authorList>
    </citation>
    <scope>NUCLEOTIDE SEQUENCE [LARGE SCALE GENOMIC DNA]</scope>
    <source>
        <strain evidence="6 9">CL01T12C17</strain>
    </source>
</reference>
<dbReference type="PANTHER" id="PTHR12526:SF630">
    <property type="entry name" value="GLYCOSYLTRANSFERASE"/>
    <property type="match status" value="1"/>
</dbReference>
<dbReference type="Proteomes" id="UP000460950">
    <property type="component" value="Unassembled WGS sequence"/>
</dbReference>
<reference evidence="3 11" key="4">
    <citation type="submission" date="2020-04" db="EMBL/GenBank/DDBJ databases">
        <title>A novel gut-associated lysogenic phage, Bacteroides phage BV01, alters the host transcriptome and bile acid metabolism in Bacteroides vulgatus.</title>
        <authorList>
            <person name="Campbell D.E."/>
            <person name="Ly L."/>
            <person name="Ridlon J.M."/>
            <person name="Hsiao A."/>
            <person name="Degnan P.H."/>
        </authorList>
    </citation>
    <scope>NUCLEOTIDE SEQUENCE [LARGE SCALE GENOMIC DNA]</scope>
    <source>
        <strain evidence="3 11">VPI-4506</strain>
    </source>
</reference>
<evidence type="ECO:0000313" key="7">
    <source>
        <dbReference type="Proteomes" id="UP000260640"/>
    </source>
</evidence>
<dbReference type="Proteomes" id="UP000261003">
    <property type="component" value="Unassembled WGS sequence"/>
</dbReference>
<dbReference type="Gene3D" id="3.40.50.2000">
    <property type="entry name" value="Glycogen Phosphorylase B"/>
    <property type="match status" value="2"/>
</dbReference>
<dbReference type="AlphaFoldDB" id="A0A3E4JJ46"/>
<protein>
    <submittedName>
        <fullName evidence="4">Glycosyltransferase</fullName>
    </submittedName>
    <submittedName>
        <fullName evidence="6">N-acetylgalactosamine-N, N'-diacetylbacillosaminyl-diphospho-undecaprenol 4-alpha-N-acetylgalactosaminyltransferase</fullName>
        <ecNumber evidence="6">2.4.1.291</ecNumber>
    </submittedName>
</protein>
<dbReference type="EMBL" id="RWHZ01000002">
    <property type="protein sequence ID" value="TSE50309.1"/>
    <property type="molecule type" value="Genomic_DNA"/>
</dbReference>
<sequence>MKKKILFFTNGLYGGGAEQILLTLLTHIDYTLFNITLYSLTKDDVTKEYPEQIHYNYIFHPISDQDNCWRRITKKIINKFKHLIYHHFSAKLFYALFVKGNYDTEVAFIEGYATRIVSGSNNKRSKKIAWVHTDLKNNHWTTIAYRSCQEEQESYQQFDEVTSVSLDVKTSFDLLFSHPNSTVTYNPIDENKIKLLADKSINPICWLEQGLIMVTMGRLVPQKGYDRLLPIIKRLKDEGFRFSLNILGEGTDREKLEQYIKQHHLETCVRLSGFHTNPYPYLAKADLFVCSSRAEGYSTVITEALILGLPIITTRCAGMQELLGENGEFGLIVDNNGTSLYEGLKTLLSSNTCLMHYKQKSQEKGRQFALKNLEQKVYEKL</sequence>
<dbReference type="Proteomes" id="UP000408523">
    <property type="component" value="Unassembled WGS sequence"/>
</dbReference>
<comment type="caution">
    <text evidence="4">The sequence shown here is derived from an EMBL/GenBank/DDBJ whole genome shotgun (WGS) entry which is preliminary data.</text>
</comment>
<dbReference type="GO" id="GO:0016757">
    <property type="term" value="F:glycosyltransferase activity"/>
    <property type="evidence" value="ECO:0007669"/>
    <property type="project" value="UniProtKB-KW"/>
</dbReference>
<evidence type="ECO:0000313" key="10">
    <source>
        <dbReference type="Proteomes" id="UP000460950"/>
    </source>
</evidence>
<evidence type="ECO:0000313" key="2">
    <source>
        <dbReference type="EMBL" id="MSS50652.1"/>
    </source>
</evidence>
<dbReference type="EMBL" id="QSTG01000046">
    <property type="protein sequence ID" value="RGM40295.1"/>
    <property type="molecule type" value="Genomic_DNA"/>
</dbReference>
<dbReference type="RefSeq" id="WP_007845042.1">
    <property type="nucleotide sequence ID" value="NZ_JABDSH010000087.1"/>
</dbReference>
<evidence type="ECO:0000313" key="5">
    <source>
        <dbReference type="EMBL" id="RGM40295.1"/>
    </source>
</evidence>
<reference evidence="2 10" key="3">
    <citation type="submission" date="2019-09" db="EMBL/GenBank/DDBJ databases">
        <title>In-depth cultivation of the pig gut microbiome towards novel bacterial diversity and tailored functional studies.</title>
        <authorList>
            <person name="Wylensek D."/>
            <person name="Hitch T.C.A."/>
            <person name="Clavel T."/>
        </authorList>
    </citation>
    <scope>NUCLEOTIDE SEQUENCE [LARGE SCALE GENOMIC DNA]</scope>
    <source>
        <strain evidence="2 10">WCA-389-WT-3C</strain>
    </source>
</reference>
<evidence type="ECO:0000313" key="11">
    <source>
        <dbReference type="Proteomes" id="UP000555193"/>
    </source>
</evidence>
<evidence type="ECO:0000313" key="8">
    <source>
        <dbReference type="Proteomes" id="UP000261003"/>
    </source>
</evidence>
<dbReference type="Proteomes" id="UP000260640">
    <property type="component" value="Unassembled WGS sequence"/>
</dbReference>
<evidence type="ECO:0000313" key="9">
    <source>
        <dbReference type="Proteomes" id="UP000408523"/>
    </source>
</evidence>
<accession>A0A3E4JJ46</accession>
<dbReference type="Proteomes" id="UP000555193">
    <property type="component" value="Unassembled WGS sequence"/>
</dbReference>
<keyword evidence="4" id="KW-0808">Transferase</keyword>
<name>A0A3E4JJ46_PHOVU</name>
<dbReference type="SUPFAM" id="SSF53756">
    <property type="entry name" value="UDP-Glycosyltransferase/glycogen phosphorylase"/>
    <property type="match status" value="1"/>
</dbReference>
<dbReference type="EMBL" id="JABDSH010000087">
    <property type="protein sequence ID" value="NMW37596.1"/>
    <property type="molecule type" value="Genomic_DNA"/>
</dbReference>
<dbReference type="EMBL" id="VULU01000058">
    <property type="protein sequence ID" value="MSS50652.1"/>
    <property type="molecule type" value="Genomic_DNA"/>
</dbReference>
<dbReference type="Pfam" id="PF00534">
    <property type="entry name" value="Glycos_transf_1"/>
    <property type="match status" value="1"/>
</dbReference>
<proteinExistence type="predicted"/>
<evidence type="ECO:0000259" key="1">
    <source>
        <dbReference type="Pfam" id="PF00534"/>
    </source>
</evidence>
<gene>
    <name evidence="6" type="primary">pglJ_1</name>
    <name evidence="5" type="ORF">DXC16_19695</name>
    <name evidence="4" type="ORF">DXD46_12770</name>
    <name evidence="6" type="ORF">EH214_00280</name>
    <name evidence="2" type="ORF">FYJ30_20775</name>
    <name evidence="3" type="ORF">HKQ54_15935</name>
</gene>
<organism evidence="4 7">
    <name type="scientific">Phocaeicola vulgatus</name>
    <name type="common">Bacteroides vulgatus</name>
    <dbReference type="NCBI Taxonomy" id="821"/>
    <lineage>
        <taxon>Bacteria</taxon>
        <taxon>Pseudomonadati</taxon>
        <taxon>Bacteroidota</taxon>
        <taxon>Bacteroidia</taxon>
        <taxon>Bacteroidales</taxon>
        <taxon>Bacteroidaceae</taxon>
        <taxon>Phocaeicola</taxon>
    </lineage>
</organism>
<dbReference type="EMBL" id="QSPP01000040">
    <property type="protein sequence ID" value="RGJ86260.1"/>
    <property type="molecule type" value="Genomic_DNA"/>
</dbReference>
<dbReference type="InterPro" id="IPR001296">
    <property type="entry name" value="Glyco_trans_1"/>
</dbReference>
<evidence type="ECO:0000313" key="3">
    <source>
        <dbReference type="EMBL" id="NMW37596.1"/>
    </source>
</evidence>
<evidence type="ECO:0000313" key="4">
    <source>
        <dbReference type="EMBL" id="RGJ86260.1"/>
    </source>
</evidence>
<keyword evidence="6" id="KW-0328">Glycosyltransferase</keyword>
<dbReference type="EC" id="2.4.1.291" evidence="6"/>
<dbReference type="CDD" id="cd03811">
    <property type="entry name" value="GT4_GT28_WabH-like"/>
    <property type="match status" value="1"/>
</dbReference>